<dbReference type="AlphaFoldDB" id="A0A1G6CN92"/>
<dbReference type="STRING" id="439219.SAMN02910293_01696"/>
<gene>
    <name evidence="1" type="ORF">SAMN02910293_01696</name>
</gene>
<dbReference type="RefSeq" id="WP_074486353.1">
    <property type="nucleotide sequence ID" value="NZ_FMXP01000024.1"/>
</dbReference>
<evidence type="ECO:0000313" key="2">
    <source>
        <dbReference type="Proteomes" id="UP000182508"/>
    </source>
</evidence>
<dbReference type="Proteomes" id="UP000182508">
    <property type="component" value="Unassembled WGS sequence"/>
</dbReference>
<protein>
    <submittedName>
        <fullName evidence="1">Uncharacterized protein</fullName>
    </submittedName>
</protein>
<keyword evidence="2" id="KW-1185">Reference proteome</keyword>
<accession>A0A1G6CN92</accession>
<sequence>MKKAAQTSHQLLIQKLLVSIHYLTLFKDEIILVEKTPSLLGNSFSVIDIQRELGDILATIELLSKQEKLIRSTFWYDEASFKLMNHSLDIVGTWVRGIDNILQTCQSKSVFQEILGDDRPHIFGVLADVFSSLKLINLSLKEESEETFLLDPFKVNLQPKRLSKEQLLEKIDAMVPEGFKDEEEESEAEQKYEVAERSEVVKLFRHYLFDSGGGQVYVIDAKDELEKEIELYNSFNRFKGISDDISTSLVYIEEIVDEMEERLKKNATEETATEPPIYLVVYGLNLLMKDSRFEALMSELKTKNLFKKTSIFMYTYQAYD</sequence>
<proteinExistence type="predicted"/>
<dbReference type="EMBL" id="FMXP01000024">
    <property type="protein sequence ID" value="SDB34373.1"/>
    <property type="molecule type" value="Genomic_DNA"/>
</dbReference>
<name>A0A1G6CN92_9STRE</name>
<reference evidence="1 2" key="1">
    <citation type="submission" date="2016-10" db="EMBL/GenBank/DDBJ databases">
        <authorList>
            <person name="de Groot N.N."/>
        </authorList>
    </citation>
    <scope>NUCLEOTIDE SEQUENCE [LARGE SCALE GENOMIC DNA]</scope>
    <source>
        <strain evidence="1 2">A-4</strain>
    </source>
</reference>
<organism evidence="1 2">
    <name type="scientific">Streptococcus henryi</name>
    <dbReference type="NCBI Taxonomy" id="439219"/>
    <lineage>
        <taxon>Bacteria</taxon>
        <taxon>Bacillati</taxon>
        <taxon>Bacillota</taxon>
        <taxon>Bacilli</taxon>
        <taxon>Lactobacillales</taxon>
        <taxon>Streptococcaceae</taxon>
        <taxon>Streptococcus</taxon>
    </lineage>
</organism>
<evidence type="ECO:0000313" key="1">
    <source>
        <dbReference type="EMBL" id="SDB34373.1"/>
    </source>
</evidence>